<sequence length="147" mass="16522">MLPLARAPSAEAAVGEGDVLPEGAKQEDRLRKGIEAWKKQGVKLTTTEVTDDEWTNTQGFLRRLYTLEGDMGYLSRGFGKDKRRKAEELITTFKKRVKQADKPAKAKDVEKFMAFHAEITGYLDAFSEMLSDAPQELELEPEDVSIV</sequence>
<proteinExistence type="predicted"/>
<gene>
    <name evidence="2" type="ORF">PBAH0796_LOCUS29320</name>
</gene>
<dbReference type="Gene3D" id="1.20.120.290">
    <property type="entry name" value="Oxygen-evolving enhancer protein 3 (PsbQ), four-helix up-down bundle"/>
    <property type="match status" value="1"/>
</dbReference>
<keyword evidence="1" id="KW-0793">Thylakoid</keyword>
<accession>A0A7S0B7D4</accession>
<dbReference type="EMBL" id="HBEG01048147">
    <property type="protein sequence ID" value="CAD8385632.1"/>
    <property type="molecule type" value="Transcribed_RNA"/>
</dbReference>
<protein>
    <submittedName>
        <fullName evidence="2">Uncharacterized protein</fullName>
    </submittedName>
</protein>
<dbReference type="SUPFAM" id="SSF101112">
    <property type="entry name" value="Oxygen-evolving enhancer protein 3"/>
    <property type="match status" value="1"/>
</dbReference>
<dbReference type="InterPro" id="IPR023222">
    <property type="entry name" value="PsbQ-like_dom_sf"/>
</dbReference>
<dbReference type="AlphaFoldDB" id="A0A7S0B7D4"/>
<evidence type="ECO:0000256" key="1">
    <source>
        <dbReference type="ARBA" id="ARBA00023078"/>
    </source>
</evidence>
<evidence type="ECO:0000313" key="2">
    <source>
        <dbReference type="EMBL" id="CAD8385632.1"/>
    </source>
</evidence>
<name>A0A7S0B7D4_9DINO</name>
<reference evidence="2" key="1">
    <citation type="submission" date="2021-01" db="EMBL/GenBank/DDBJ databases">
        <authorList>
            <person name="Corre E."/>
            <person name="Pelletier E."/>
            <person name="Niang G."/>
            <person name="Scheremetjew M."/>
            <person name="Finn R."/>
            <person name="Kale V."/>
            <person name="Holt S."/>
            <person name="Cochrane G."/>
            <person name="Meng A."/>
            <person name="Brown T."/>
            <person name="Cohen L."/>
        </authorList>
    </citation>
    <scope>NUCLEOTIDE SEQUENCE</scope>
    <source>
        <strain evidence="2">Pbaha01</strain>
    </source>
</reference>
<organism evidence="2">
    <name type="scientific">Pyrodinium bahamense</name>
    <dbReference type="NCBI Taxonomy" id="73915"/>
    <lineage>
        <taxon>Eukaryota</taxon>
        <taxon>Sar</taxon>
        <taxon>Alveolata</taxon>
        <taxon>Dinophyceae</taxon>
        <taxon>Gonyaulacales</taxon>
        <taxon>Pyrocystaceae</taxon>
        <taxon>Pyrodinium</taxon>
    </lineage>
</organism>